<dbReference type="UniPathway" id="UPA00659"/>
<reference evidence="14 15" key="1">
    <citation type="submission" date="2015-04" db="EMBL/GenBank/DDBJ databases">
        <title>Genome sequence of Kerstersia gyiorum CG1.</title>
        <authorList>
            <person name="Greninger A.L."/>
            <person name="Kozyreva V."/>
            <person name="Chaturvedi V."/>
        </authorList>
    </citation>
    <scope>NUCLEOTIDE SEQUENCE [LARGE SCALE GENOMIC DNA]</scope>
    <source>
        <strain evidence="14 15">CG1</strain>
    </source>
</reference>
<organism evidence="14 15">
    <name type="scientific">Kerstersia gyiorum</name>
    <dbReference type="NCBI Taxonomy" id="206506"/>
    <lineage>
        <taxon>Bacteria</taxon>
        <taxon>Pseudomonadati</taxon>
        <taxon>Pseudomonadota</taxon>
        <taxon>Betaproteobacteria</taxon>
        <taxon>Burkholderiales</taxon>
        <taxon>Alcaligenaceae</taxon>
        <taxon>Kerstersia</taxon>
    </lineage>
</organism>
<feature type="domain" description="3-hydroxyacyl-CoA dehydrogenase NAD binding" evidence="13">
    <location>
        <begin position="305"/>
        <end position="481"/>
    </location>
</feature>
<dbReference type="SUPFAM" id="SSF48179">
    <property type="entry name" value="6-phosphogluconate dehydrogenase C-terminal domain-like"/>
    <property type="match status" value="2"/>
</dbReference>
<dbReference type="PATRIC" id="fig|206506.3.peg.2116"/>
<evidence type="ECO:0000256" key="6">
    <source>
        <dbReference type="ARBA" id="ARBA00023027"/>
    </source>
</evidence>
<keyword evidence="4" id="KW-0442">Lipid degradation</keyword>
<keyword evidence="15" id="KW-1185">Reference proteome</keyword>
<dbReference type="SUPFAM" id="SSF51735">
    <property type="entry name" value="NAD(P)-binding Rossmann-fold domains"/>
    <property type="match status" value="1"/>
</dbReference>
<dbReference type="InterPro" id="IPR013328">
    <property type="entry name" value="6PGD_dom2"/>
</dbReference>
<dbReference type="GO" id="GO:0004300">
    <property type="term" value="F:enoyl-CoA hydratase activity"/>
    <property type="evidence" value="ECO:0007669"/>
    <property type="project" value="TreeGrafter"/>
</dbReference>
<dbReference type="GO" id="GO:0070403">
    <property type="term" value="F:NAD+ binding"/>
    <property type="evidence" value="ECO:0007669"/>
    <property type="project" value="InterPro"/>
</dbReference>
<dbReference type="InterPro" id="IPR006108">
    <property type="entry name" value="3HC_DH_C"/>
</dbReference>
<protein>
    <submittedName>
        <fullName evidence="14">Uncharacterized protein</fullName>
    </submittedName>
</protein>
<dbReference type="InterPro" id="IPR008927">
    <property type="entry name" value="6-PGluconate_DH-like_C_sf"/>
</dbReference>
<comment type="similarity">
    <text evidence="2">In the central section; belongs to the 3-hydroxyacyl-CoA dehydrogenase family.</text>
</comment>
<dbReference type="PANTHER" id="PTHR43612">
    <property type="entry name" value="TRIFUNCTIONAL ENZYME SUBUNIT ALPHA"/>
    <property type="match status" value="1"/>
</dbReference>
<dbReference type="Proteomes" id="UP000078084">
    <property type="component" value="Unassembled WGS sequence"/>
</dbReference>
<dbReference type="AlphaFoldDB" id="A0A171KRJ8"/>
<keyword evidence="6" id="KW-0520">NAD</keyword>
<dbReference type="InterPro" id="IPR006176">
    <property type="entry name" value="3-OHacyl-CoA_DH_NAD-bd"/>
</dbReference>
<dbReference type="InterPro" id="IPR029045">
    <property type="entry name" value="ClpP/crotonase-like_dom_sf"/>
</dbReference>
<evidence type="ECO:0000313" key="15">
    <source>
        <dbReference type="Proteomes" id="UP000078084"/>
    </source>
</evidence>
<evidence type="ECO:0000256" key="1">
    <source>
        <dbReference type="ARBA" id="ARBA00005005"/>
    </source>
</evidence>
<dbReference type="RefSeq" id="WP_068371068.1">
    <property type="nucleotide sequence ID" value="NZ_CP033936.1"/>
</dbReference>
<evidence type="ECO:0000256" key="3">
    <source>
        <dbReference type="ARBA" id="ARBA00022832"/>
    </source>
</evidence>
<evidence type="ECO:0000256" key="10">
    <source>
        <dbReference type="ARBA" id="ARBA00049556"/>
    </source>
</evidence>
<dbReference type="Pfam" id="PF00378">
    <property type="entry name" value="ECH_1"/>
    <property type="match status" value="1"/>
</dbReference>
<evidence type="ECO:0000256" key="2">
    <source>
        <dbReference type="ARBA" id="ARBA00007005"/>
    </source>
</evidence>
<dbReference type="OrthoDB" id="5287258at2"/>
<gene>
    <name evidence="14" type="ORF">AAV32_09890</name>
</gene>
<dbReference type="Pfam" id="PF02737">
    <property type="entry name" value="3HCDH_N"/>
    <property type="match status" value="1"/>
</dbReference>
<dbReference type="PANTHER" id="PTHR43612:SF3">
    <property type="entry name" value="TRIFUNCTIONAL ENZYME SUBUNIT ALPHA, MITOCHONDRIAL"/>
    <property type="match status" value="1"/>
</dbReference>
<dbReference type="InterPro" id="IPR036291">
    <property type="entry name" value="NAD(P)-bd_dom_sf"/>
</dbReference>
<comment type="caution">
    <text evidence="14">The sequence shown here is derived from an EMBL/GenBank/DDBJ whole genome shotgun (WGS) entry which is preliminary data.</text>
</comment>
<evidence type="ECO:0000256" key="4">
    <source>
        <dbReference type="ARBA" id="ARBA00022963"/>
    </source>
</evidence>
<keyword evidence="8" id="KW-0456">Lyase</keyword>
<evidence type="ECO:0000259" key="12">
    <source>
        <dbReference type="Pfam" id="PF00725"/>
    </source>
</evidence>
<dbReference type="InterPro" id="IPR050136">
    <property type="entry name" value="FA_oxidation_alpha_subunit"/>
</dbReference>
<comment type="catalytic activity">
    <reaction evidence="10">
        <text>a (3S)-3-hydroxyacyl-CoA + NAD(+) = a 3-oxoacyl-CoA + NADH + H(+)</text>
        <dbReference type="Rhea" id="RHEA:22432"/>
        <dbReference type="ChEBI" id="CHEBI:15378"/>
        <dbReference type="ChEBI" id="CHEBI:57318"/>
        <dbReference type="ChEBI" id="CHEBI:57540"/>
        <dbReference type="ChEBI" id="CHEBI:57945"/>
        <dbReference type="ChEBI" id="CHEBI:90726"/>
        <dbReference type="EC" id="1.1.1.35"/>
    </reaction>
</comment>
<proteinExistence type="inferred from homology"/>
<evidence type="ECO:0000256" key="5">
    <source>
        <dbReference type="ARBA" id="ARBA00023002"/>
    </source>
</evidence>
<accession>A0A171KRJ8</accession>
<feature type="region of interest" description="Disordered" evidence="11">
    <location>
        <begin position="564"/>
        <end position="585"/>
    </location>
</feature>
<comment type="pathway">
    <text evidence="1">Lipid metabolism; fatty acid beta-oxidation.</text>
</comment>
<keyword evidence="3" id="KW-0276">Fatty acid metabolism</keyword>
<keyword evidence="9" id="KW-0511">Multifunctional enzyme</keyword>
<dbReference type="InterPro" id="IPR001753">
    <property type="entry name" value="Enoyl-CoA_hydra/iso"/>
</dbReference>
<evidence type="ECO:0000256" key="7">
    <source>
        <dbReference type="ARBA" id="ARBA00023098"/>
    </source>
</evidence>
<keyword evidence="7" id="KW-0443">Lipid metabolism</keyword>
<dbReference type="STRING" id="206506.AAV32_09890"/>
<dbReference type="Gene3D" id="3.90.226.10">
    <property type="entry name" value="2-enoyl-CoA Hydratase, Chain A, domain 1"/>
    <property type="match status" value="1"/>
</dbReference>
<evidence type="ECO:0000256" key="11">
    <source>
        <dbReference type="SAM" id="MobiDB-lite"/>
    </source>
</evidence>
<feature type="domain" description="3-hydroxyacyl-CoA dehydrogenase C-terminal" evidence="12">
    <location>
        <begin position="485"/>
        <end position="573"/>
    </location>
</feature>
<evidence type="ECO:0000256" key="8">
    <source>
        <dbReference type="ARBA" id="ARBA00023239"/>
    </source>
</evidence>
<dbReference type="GO" id="GO:0016509">
    <property type="term" value="F:long-chain (3S)-3-hydroxyacyl-CoA dehydrogenase (NAD+) activity"/>
    <property type="evidence" value="ECO:0007669"/>
    <property type="project" value="TreeGrafter"/>
</dbReference>
<evidence type="ECO:0000259" key="13">
    <source>
        <dbReference type="Pfam" id="PF02737"/>
    </source>
</evidence>
<dbReference type="Pfam" id="PF00725">
    <property type="entry name" value="3HCDH"/>
    <property type="match status" value="1"/>
</dbReference>
<keyword evidence="5" id="KW-0560">Oxidoreductase</keyword>
<evidence type="ECO:0000256" key="9">
    <source>
        <dbReference type="ARBA" id="ARBA00023268"/>
    </source>
</evidence>
<sequence>MTEKNWQHWSLERDAQRLAWLTLDRRGSAVNALSADVMAELGEVLDILEKEPPAGLIIRSGKNTGFVVGADIDEFSRMGDEGAAQAIVARGWNLFERLAAVRYPTLALIQGHCLGGGLELALACRYRIVIDDPGTGLGLPEVMLGIFPGWGGIKRLPRLIGAQAALDMMLTGRRVNPRRAAALGLVDARVPERVGEAAARQWVLSGKPVARVRGWRSWLGAWPLNRLVRWQVKRQLESKDPQGHYPAPRAILALWAHHDGNALQAPALVDSILASQTARNLLRVFHLQERLKSYGKTDGQAPVRHVHVVGAGVMGGDIAVWCALQGLRVTLQDQSMKQIAPVLARAAKLYRRKLKDRRREQAALDRLVPDLAGHGAARADLVIEAISENLEAKQSLYRQLEVRMRPDALLATNTSSLSLEALRSCLQRPQRLIGIHFFNPVARMPLVEVVSTRDGDAEHQQAAARACGFVAQIGKLPLPVRSAPGFLVNAALAPYMLEAMRYVDQGVSPAGIDAAMTAFGMPMGPIELIDTVGLDVALAAGRQLAPDAEPPRCLQQKIDSGKLGRKSGEGFYPWRDGKATKPAAGQVPADLAARLARTLADAARRQVDTGVVADADLADAGMIFGTGYAPFTGGPLRHQGMLSP</sequence>
<dbReference type="Gene3D" id="1.10.1040.10">
    <property type="entry name" value="N-(1-d-carboxylethyl)-l-norvaline Dehydrogenase, domain 2"/>
    <property type="match status" value="2"/>
</dbReference>
<dbReference type="GO" id="GO:0006635">
    <property type="term" value="P:fatty acid beta-oxidation"/>
    <property type="evidence" value="ECO:0007669"/>
    <property type="project" value="UniProtKB-UniPathway"/>
</dbReference>
<evidence type="ECO:0000313" key="14">
    <source>
        <dbReference type="EMBL" id="KKO71515.1"/>
    </source>
</evidence>
<dbReference type="CDD" id="cd06558">
    <property type="entry name" value="crotonase-like"/>
    <property type="match status" value="1"/>
</dbReference>
<dbReference type="EMBL" id="LBNE01000006">
    <property type="protein sequence ID" value="KKO71515.1"/>
    <property type="molecule type" value="Genomic_DNA"/>
</dbReference>
<name>A0A171KRJ8_9BURK</name>
<dbReference type="Gene3D" id="3.40.50.720">
    <property type="entry name" value="NAD(P)-binding Rossmann-like Domain"/>
    <property type="match status" value="1"/>
</dbReference>
<dbReference type="SUPFAM" id="SSF52096">
    <property type="entry name" value="ClpP/crotonase"/>
    <property type="match status" value="1"/>
</dbReference>